<organism evidence="3 4">
    <name type="scientific">Nocardioides plantarum</name>
    <dbReference type="NCBI Taxonomy" id="29299"/>
    <lineage>
        <taxon>Bacteria</taxon>
        <taxon>Bacillati</taxon>
        <taxon>Actinomycetota</taxon>
        <taxon>Actinomycetes</taxon>
        <taxon>Propionibacteriales</taxon>
        <taxon>Nocardioidaceae</taxon>
        <taxon>Nocardioides</taxon>
    </lineage>
</organism>
<sequence>MELIPLDPDQVDAVVFDVIGTLVDEDATWASVADRLAVGAGVDPTADLLTSWVDTLERHMSAVVAGDAPWRPHRQLVGDSAREAVASTGGDPTSAALDLVADLDSDYPAWPDVAPGTAALRRSRLVVGVSNGDLDALARLAHRNAISWDLALSTGAVATFKPDPAAYRYAIDALRLDPARTLFAAAHPWDLRAAAEHGFRTAYVARPGAERPSQDDRFDVVVDDVSALADLLGRRAERR</sequence>
<dbReference type="PANTHER" id="PTHR43316:SF3">
    <property type="entry name" value="HALOACID DEHALOGENASE, TYPE II (AFU_ORTHOLOGUE AFUA_2G07750)-RELATED"/>
    <property type="match status" value="1"/>
</dbReference>
<dbReference type="InterPro" id="IPR023214">
    <property type="entry name" value="HAD_sf"/>
</dbReference>
<comment type="similarity">
    <text evidence="1">Belongs to the HAD-like hydrolase superfamily. S-2-haloalkanoic acid dehalogenase family.</text>
</comment>
<proteinExistence type="inferred from homology"/>
<dbReference type="InterPro" id="IPR006439">
    <property type="entry name" value="HAD-SF_hydro_IA"/>
</dbReference>
<dbReference type="RefSeq" id="WP_170215450.1">
    <property type="nucleotide sequence ID" value="NZ_JBHMDG010000002.1"/>
</dbReference>
<accession>A0ABV5K593</accession>
<dbReference type="NCBIfam" id="TIGR01428">
    <property type="entry name" value="HAD_type_II"/>
    <property type="match status" value="1"/>
</dbReference>
<keyword evidence="2" id="KW-0378">Hydrolase</keyword>
<gene>
    <name evidence="3" type="ORF">ACFFRI_02560</name>
</gene>
<dbReference type="SUPFAM" id="SSF56784">
    <property type="entry name" value="HAD-like"/>
    <property type="match status" value="1"/>
</dbReference>
<dbReference type="InterPro" id="IPR023198">
    <property type="entry name" value="PGP-like_dom2"/>
</dbReference>
<dbReference type="InterPro" id="IPR036412">
    <property type="entry name" value="HAD-like_sf"/>
</dbReference>
<dbReference type="InterPro" id="IPR006328">
    <property type="entry name" value="2-HAD"/>
</dbReference>
<dbReference type="Proteomes" id="UP001589750">
    <property type="component" value="Unassembled WGS sequence"/>
</dbReference>
<dbReference type="PANTHER" id="PTHR43316">
    <property type="entry name" value="HYDROLASE, HALOACID DELAHOGENASE-RELATED"/>
    <property type="match status" value="1"/>
</dbReference>
<keyword evidence="4" id="KW-1185">Reference proteome</keyword>
<dbReference type="Pfam" id="PF00702">
    <property type="entry name" value="Hydrolase"/>
    <property type="match status" value="1"/>
</dbReference>
<dbReference type="PRINTS" id="PR00413">
    <property type="entry name" value="HADHALOGNASE"/>
</dbReference>
<reference evidence="3 4" key="1">
    <citation type="submission" date="2024-09" db="EMBL/GenBank/DDBJ databases">
        <authorList>
            <person name="Sun Q."/>
            <person name="Mori K."/>
        </authorList>
    </citation>
    <scope>NUCLEOTIDE SEQUENCE [LARGE SCALE GENOMIC DNA]</scope>
    <source>
        <strain evidence="3 4">JCM 9626</strain>
    </source>
</reference>
<evidence type="ECO:0000256" key="2">
    <source>
        <dbReference type="ARBA" id="ARBA00022801"/>
    </source>
</evidence>
<evidence type="ECO:0000256" key="1">
    <source>
        <dbReference type="ARBA" id="ARBA00008106"/>
    </source>
</evidence>
<dbReference type="Gene3D" id="1.10.150.240">
    <property type="entry name" value="Putative phosphatase, domain 2"/>
    <property type="match status" value="1"/>
</dbReference>
<evidence type="ECO:0000313" key="4">
    <source>
        <dbReference type="Proteomes" id="UP001589750"/>
    </source>
</evidence>
<dbReference type="Gene3D" id="3.40.50.1000">
    <property type="entry name" value="HAD superfamily/HAD-like"/>
    <property type="match status" value="1"/>
</dbReference>
<dbReference type="EMBL" id="JBHMDG010000002">
    <property type="protein sequence ID" value="MFB9311913.1"/>
    <property type="molecule type" value="Genomic_DNA"/>
</dbReference>
<name>A0ABV5K593_9ACTN</name>
<evidence type="ECO:0000313" key="3">
    <source>
        <dbReference type="EMBL" id="MFB9311913.1"/>
    </source>
</evidence>
<dbReference type="InterPro" id="IPR051540">
    <property type="entry name" value="S-2-haloacid_dehalogenase"/>
</dbReference>
<comment type="caution">
    <text evidence="3">The sequence shown here is derived from an EMBL/GenBank/DDBJ whole genome shotgun (WGS) entry which is preliminary data.</text>
</comment>
<dbReference type="NCBIfam" id="TIGR01493">
    <property type="entry name" value="HAD-SF-IA-v2"/>
    <property type="match status" value="1"/>
</dbReference>
<protein>
    <submittedName>
        <fullName evidence="3">Haloacid dehalogenase type II</fullName>
    </submittedName>
</protein>